<sequence length="750" mass="83919">MSLFRSPTEVSSFDGSVDENQDEMTANGPAKVPGRPLIEDEETLDDDADMKDLLKADTESHSNIMTAALLEFYCMTRAADLLNRQHGSRAKYTRESPEVQFLGKKMYAYKSNFLSSHGVLQEGVDADKWGSTRQYYRDNLDALGLSALEGLNLGDTHATPAPIGAASDLVLASKTKSVHTNSTKEVMANLRLEGREIGPLDLRRPGAQQGIALEDFRLDPRRIPRPLLPLTGTSPTSFPLFDVNPTHSTSRMSRYAVEFSEIRILGRGSFGEVYHVKNHMDGQDYAVKKIPLSQKRLEQLQCGNQNQLENIMKEIRTLARLEHANVVRYYGAWLEQTHLPRLPFVGQKGPEKIEYEQTEDEPSEPSEPNEPSADESFGIIFENSQDMSQQPTFTEDESIDSHSNREASHSSGKPLSRSLEDDIESIPRNFDEPTYSQLSTFGGTDGDIFTDGLSHDQSQLQLQRKHRPGDLPAVVLHIQMSLHPIPLSSYLRPQHSVDVEAALRHHCYHLLPSLKLMLSIIAGVDYLHAKGIVHRDLKPANIFLSCSDDRNFKECLPCKEKTGSCSKFSHPRIGDFGLVADISHLNDSIPGTPVASESQKVNRVVGTEFYCPPFFRKNALTEITAQEELFDYTIDESLDVYALGVILFELVYRLNTKMERQLVLTELTRGLQRPTPTGFIRDRPVFPSDFDLKVDHGEAVLQSGQTVADALKTCIRGMLELQPHQRWRCSGVQRYLQGLLDAVHGACGST</sequence>
<keyword evidence="10" id="KW-1185">Reference proteome</keyword>
<dbReference type="Gene3D" id="3.30.200.20">
    <property type="entry name" value="Phosphorylase Kinase, domain 1"/>
    <property type="match status" value="1"/>
</dbReference>
<dbReference type="SMART" id="SM00220">
    <property type="entry name" value="S_TKc"/>
    <property type="match status" value="1"/>
</dbReference>
<evidence type="ECO:0000256" key="4">
    <source>
        <dbReference type="ARBA" id="ARBA00022840"/>
    </source>
</evidence>
<evidence type="ECO:0000256" key="3">
    <source>
        <dbReference type="ARBA" id="ARBA00022777"/>
    </source>
</evidence>
<evidence type="ECO:0000313" key="9">
    <source>
        <dbReference type="EMBL" id="KAL2819203.1"/>
    </source>
</evidence>
<dbReference type="Gene3D" id="1.10.510.10">
    <property type="entry name" value="Transferase(Phosphotransferase) domain 1"/>
    <property type="match status" value="1"/>
</dbReference>
<dbReference type="InterPro" id="IPR017441">
    <property type="entry name" value="Protein_kinase_ATP_BS"/>
</dbReference>
<proteinExistence type="inferred from homology"/>
<dbReference type="Pfam" id="PF00069">
    <property type="entry name" value="Pkinase"/>
    <property type="match status" value="2"/>
</dbReference>
<evidence type="ECO:0000256" key="5">
    <source>
        <dbReference type="ARBA" id="ARBA00037982"/>
    </source>
</evidence>
<name>A0ABR4HUP1_9EURO</name>
<dbReference type="PROSITE" id="PS00107">
    <property type="entry name" value="PROTEIN_KINASE_ATP"/>
    <property type="match status" value="1"/>
</dbReference>
<dbReference type="PANTHER" id="PTHR11042">
    <property type="entry name" value="EUKARYOTIC TRANSLATION INITIATION FACTOR 2-ALPHA KINASE EIF2-ALPHA KINASE -RELATED"/>
    <property type="match status" value="1"/>
</dbReference>
<reference evidence="9 10" key="1">
    <citation type="submission" date="2024-07" db="EMBL/GenBank/DDBJ databases">
        <title>Section-level genome sequencing and comparative genomics of Aspergillus sections Usti and Cavernicolus.</title>
        <authorList>
            <consortium name="Lawrence Berkeley National Laboratory"/>
            <person name="Nybo J.L."/>
            <person name="Vesth T.C."/>
            <person name="Theobald S."/>
            <person name="Frisvad J.C."/>
            <person name="Larsen T.O."/>
            <person name="Kjaerboelling I."/>
            <person name="Rothschild-Mancinelli K."/>
            <person name="Lyhne E.K."/>
            <person name="Kogle M.E."/>
            <person name="Barry K."/>
            <person name="Clum A."/>
            <person name="Na H."/>
            <person name="Ledsgaard L."/>
            <person name="Lin J."/>
            <person name="Lipzen A."/>
            <person name="Kuo A."/>
            <person name="Riley R."/>
            <person name="Mondo S."/>
            <person name="Labutti K."/>
            <person name="Haridas S."/>
            <person name="Pangalinan J."/>
            <person name="Salamov A.A."/>
            <person name="Simmons B.A."/>
            <person name="Magnuson J.K."/>
            <person name="Chen J."/>
            <person name="Drula E."/>
            <person name="Henrissat B."/>
            <person name="Wiebenga A."/>
            <person name="Lubbers R.J."/>
            <person name="Gomes A.C."/>
            <person name="Makela M.R."/>
            <person name="Stajich J."/>
            <person name="Grigoriev I.V."/>
            <person name="Mortensen U.H."/>
            <person name="De Vries R.P."/>
            <person name="Baker S.E."/>
            <person name="Andersen M.R."/>
        </authorList>
    </citation>
    <scope>NUCLEOTIDE SEQUENCE [LARGE SCALE GENOMIC DNA]</scope>
    <source>
        <strain evidence="9 10">CBS 588.65</strain>
    </source>
</reference>
<dbReference type="InterPro" id="IPR008271">
    <property type="entry name" value="Ser/Thr_kinase_AS"/>
</dbReference>
<gene>
    <name evidence="9" type="ORF">BJX63DRAFT_31564</name>
</gene>
<evidence type="ECO:0000256" key="7">
    <source>
        <dbReference type="SAM" id="MobiDB-lite"/>
    </source>
</evidence>
<evidence type="ECO:0000259" key="8">
    <source>
        <dbReference type="PROSITE" id="PS50011"/>
    </source>
</evidence>
<evidence type="ECO:0000256" key="6">
    <source>
        <dbReference type="PROSITE-ProRule" id="PRU10141"/>
    </source>
</evidence>
<dbReference type="PANTHER" id="PTHR11042:SF195">
    <property type="entry name" value="KINASE, PUTATIVE (AFU_ORTHOLOGUE AFUA_2G16620)-RELATED"/>
    <property type="match status" value="1"/>
</dbReference>
<evidence type="ECO:0000256" key="1">
    <source>
        <dbReference type="ARBA" id="ARBA00022679"/>
    </source>
</evidence>
<keyword evidence="2 6" id="KW-0547">Nucleotide-binding</keyword>
<comment type="similarity">
    <text evidence="5">Belongs to the protein kinase superfamily. Ser/Thr protein kinase family. GCN2 subfamily.</text>
</comment>
<comment type="caution">
    <text evidence="9">The sequence shown here is derived from an EMBL/GenBank/DDBJ whole genome shotgun (WGS) entry which is preliminary data.</text>
</comment>
<feature type="compositionally biased region" description="Basic and acidic residues" evidence="7">
    <location>
        <begin position="399"/>
        <end position="408"/>
    </location>
</feature>
<keyword evidence="1" id="KW-0808">Transferase</keyword>
<dbReference type="EMBL" id="JBFXLT010000011">
    <property type="protein sequence ID" value="KAL2819203.1"/>
    <property type="molecule type" value="Genomic_DNA"/>
</dbReference>
<dbReference type="Proteomes" id="UP001610334">
    <property type="component" value="Unassembled WGS sequence"/>
</dbReference>
<dbReference type="InterPro" id="IPR011009">
    <property type="entry name" value="Kinase-like_dom_sf"/>
</dbReference>
<protein>
    <submittedName>
        <fullName evidence="9">Kinase-like domain-containing protein</fullName>
    </submittedName>
</protein>
<feature type="region of interest" description="Disordered" evidence="7">
    <location>
        <begin position="388"/>
        <end position="419"/>
    </location>
</feature>
<evidence type="ECO:0000313" key="10">
    <source>
        <dbReference type="Proteomes" id="UP001610334"/>
    </source>
</evidence>
<organism evidence="9 10">
    <name type="scientific">Aspergillus granulosus</name>
    <dbReference type="NCBI Taxonomy" id="176169"/>
    <lineage>
        <taxon>Eukaryota</taxon>
        <taxon>Fungi</taxon>
        <taxon>Dikarya</taxon>
        <taxon>Ascomycota</taxon>
        <taxon>Pezizomycotina</taxon>
        <taxon>Eurotiomycetes</taxon>
        <taxon>Eurotiomycetidae</taxon>
        <taxon>Eurotiales</taxon>
        <taxon>Aspergillaceae</taxon>
        <taxon>Aspergillus</taxon>
        <taxon>Aspergillus subgen. Nidulantes</taxon>
    </lineage>
</organism>
<dbReference type="PROSITE" id="PS00108">
    <property type="entry name" value="PROTEIN_KINASE_ST"/>
    <property type="match status" value="1"/>
</dbReference>
<keyword evidence="3" id="KW-0418">Kinase</keyword>
<dbReference type="InterPro" id="IPR050339">
    <property type="entry name" value="CC_SR_Kinase"/>
</dbReference>
<feature type="region of interest" description="Disordered" evidence="7">
    <location>
        <begin position="1"/>
        <end position="36"/>
    </location>
</feature>
<feature type="region of interest" description="Disordered" evidence="7">
    <location>
        <begin position="353"/>
        <end position="375"/>
    </location>
</feature>
<feature type="binding site" evidence="6">
    <location>
        <position position="289"/>
    </location>
    <ligand>
        <name>ATP</name>
        <dbReference type="ChEBI" id="CHEBI:30616"/>
    </ligand>
</feature>
<keyword evidence="4 6" id="KW-0067">ATP-binding</keyword>
<dbReference type="InterPro" id="IPR000719">
    <property type="entry name" value="Prot_kinase_dom"/>
</dbReference>
<dbReference type="PROSITE" id="PS50011">
    <property type="entry name" value="PROTEIN_KINASE_DOM"/>
    <property type="match status" value="1"/>
</dbReference>
<feature type="domain" description="Protein kinase" evidence="8">
    <location>
        <begin position="259"/>
        <end position="740"/>
    </location>
</feature>
<dbReference type="SUPFAM" id="SSF56112">
    <property type="entry name" value="Protein kinase-like (PK-like)"/>
    <property type="match status" value="1"/>
</dbReference>
<evidence type="ECO:0000256" key="2">
    <source>
        <dbReference type="ARBA" id="ARBA00022741"/>
    </source>
</evidence>
<accession>A0ABR4HUP1</accession>